<sequence>MKQLISLLCLLTLSLPVFAADKPANLDELLQQVKRERVLEQQQNQVREAEFAKAHDQQASLLAQAKQELADQEKRTQQLNTIFNEQEQRLAEQQSLLDDKSGSLGELFGTVRQVANDSRAVLESSMTNVQHPERVDFLNQLSDSKQQPTIEELRQLWLTLQEEMTASGKVEKFTTPVITTTGDVEDKQVTRIGVFTAFTDGLFLRYLPETGNLVELARQPVDRFRKLVAEFEDAQPGELLPTVIDPTRGAIMALLVQTPTLKERIEQGGWIGYIILVLGAIGLIIALIQFLSLTKDGHGIAKQQKQKEVSQKNPLGRILSVYNDRLAHDVETLSLKLDEAILREMPKLERGLITLAILAAVAPMLGLLGTVSGMIETFQSITLFGTGDPKLMSGGISQALVTTELGLAVAIPLLLIHSGLSSKSNRLVQILDEESAAIVARNAEKQHDQSV</sequence>
<organism evidence="11 12">
    <name type="scientific">Methylophaga thalassica</name>
    <dbReference type="NCBI Taxonomy" id="40223"/>
    <lineage>
        <taxon>Bacteria</taxon>
        <taxon>Pseudomonadati</taxon>
        <taxon>Pseudomonadota</taxon>
        <taxon>Gammaproteobacteria</taxon>
        <taxon>Thiotrichales</taxon>
        <taxon>Piscirickettsiaceae</taxon>
        <taxon>Methylophaga</taxon>
    </lineage>
</organism>
<feature type="coiled-coil region" evidence="7">
    <location>
        <begin position="55"/>
        <end position="89"/>
    </location>
</feature>
<evidence type="ECO:0000256" key="1">
    <source>
        <dbReference type="ARBA" id="ARBA00004651"/>
    </source>
</evidence>
<comment type="subcellular location">
    <subcellularLocation>
        <location evidence="1">Cell membrane</location>
        <topology evidence="1">Multi-pass membrane protein</topology>
    </subcellularLocation>
    <subcellularLocation>
        <location evidence="6">Membrane</location>
        <topology evidence="6">Multi-pass membrane protein</topology>
    </subcellularLocation>
</comment>
<dbReference type="InterPro" id="IPR002898">
    <property type="entry name" value="MotA_ExbB_proton_chnl"/>
</dbReference>
<keyword evidence="6" id="KW-0813">Transport</keyword>
<dbReference type="InterPro" id="IPR017270">
    <property type="entry name" value="MotA/TolQ/ExbB-rel"/>
</dbReference>
<proteinExistence type="inferred from homology"/>
<evidence type="ECO:0000256" key="5">
    <source>
        <dbReference type="ARBA" id="ARBA00023136"/>
    </source>
</evidence>
<keyword evidence="4 8" id="KW-1133">Transmembrane helix</keyword>
<comment type="caution">
    <text evidence="11">The sequence shown here is derived from an EMBL/GenBank/DDBJ whole genome shotgun (WGS) entry which is preliminary data.</text>
</comment>
<evidence type="ECO:0000256" key="3">
    <source>
        <dbReference type="ARBA" id="ARBA00022692"/>
    </source>
</evidence>
<dbReference type="Pfam" id="PF01618">
    <property type="entry name" value="MotA_ExbB"/>
    <property type="match status" value="1"/>
</dbReference>
<dbReference type="Proteomes" id="UP001161423">
    <property type="component" value="Unassembled WGS sequence"/>
</dbReference>
<evidence type="ECO:0000256" key="8">
    <source>
        <dbReference type="SAM" id="Phobius"/>
    </source>
</evidence>
<gene>
    <name evidence="11" type="ORF">GCM10007891_18980</name>
</gene>
<dbReference type="PANTHER" id="PTHR30625">
    <property type="entry name" value="PROTEIN TOLQ"/>
    <property type="match status" value="1"/>
</dbReference>
<feature type="domain" description="MotA/TolQ/ExbB proton channel" evidence="10">
    <location>
        <begin position="319"/>
        <end position="432"/>
    </location>
</feature>
<evidence type="ECO:0000259" key="10">
    <source>
        <dbReference type="Pfam" id="PF01618"/>
    </source>
</evidence>
<evidence type="ECO:0000313" key="11">
    <source>
        <dbReference type="EMBL" id="GLQ00045.1"/>
    </source>
</evidence>
<reference evidence="11" key="2">
    <citation type="submission" date="2023-01" db="EMBL/GenBank/DDBJ databases">
        <title>Draft genome sequence of Methylophaga thalassica strain NBRC 102424.</title>
        <authorList>
            <person name="Sun Q."/>
            <person name="Mori K."/>
        </authorList>
    </citation>
    <scope>NUCLEOTIDE SEQUENCE</scope>
    <source>
        <strain evidence="11">NBRC 102424</strain>
    </source>
</reference>
<keyword evidence="7" id="KW-0175">Coiled coil</keyword>
<keyword evidence="3 8" id="KW-0812">Transmembrane</keyword>
<comment type="similarity">
    <text evidence="6">Belongs to the exbB/tolQ family.</text>
</comment>
<feature type="transmembrane region" description="Helical" evidence="8">
    <location>
        <begin position="270"/>
        <end position="293"/>
    </location>
</feature>
<evidence type="ECO:0000256" key="6">
    <source>
        <dbReference type="RuleBase" id="RU004057"/>
    </source>
</evidence>
<keyword evidence="2" id="KW-1003">Cell membrane</keyword>
<reference evidence="11" key="1">
    <citation type="journal article" date="2014" name="Int. J. Syst. Evol. Microbiol.">
        <title>Complete genome of a new Firmicutes species belonging to the dominant human colonic microbiota ('Ruminococcus bicirculans') reveals two chromosomes and a selective capacity to utilize plant glucans.</title>
        <authorList>
            <consortium name="NISC Comparative Sequencing Program"/>
            <person name="Wegmann U."/>
            <person name="Louis P."/>
            <person name="Goesmann A."/>
            <person name="Henrissat B."/>
            <person name="Duncan S.H."/>
            <person name="Flint H.J."/>
        </authorList>
    </citation>
    <scope>NUCLEOTIDE SEQUENCE</scope>
    <source>
        <strain evidence="11">NBRC 102424</strain>
    </source>
</reference>
<dbReference type="InterPro" id="IPR050790">
    <property type="entry name" value="ExbB/TolQ_transport"/>
</dbReference>
<dbReference type="PIRSF" id="PIRSF037714">
    <property type="entry name" value="TolR"/>
    <property type="match status" value="1"/>
</dbReference>
<dbReference type="PANTHER" id="PTHR30625:SF11">
    <property type="entry name" value="MOTA_TOLQ_EXBB PROTON CHANNEL DOMAIN-CONTAINING PROTEIN"/>
    <property type="match status" value="1"/>
</dbReference>
<evidence type="ECO:0000256" key="7">
    <source>
        <dbReference type="SAM" id="Coils"/>
    </source>
</evidence>
<evidence type="ECO:0000256" key="2">
    <source>
        <dbReference type="ARBA" id="ARBA00022475"/>
    </source>
</evidence>
<feature type="transmembrane region" description="Helical" evidence="8">
    <location>
        <begin position="395"/>
        <end position="416"/>
    </location>
</feature>
<feature type="signal peptide" evidence="9">
    <location>
        <begin position="1"/>
        <end position="19"/>
    </location>
</feature>
<name>A0ABQ5TVN1_9GAMM</name>
<evidence type="ECO:0000256" key="4">
    <source>
        <dbReference type="ARBA" id="ARBA00022989"/>
    </source>
</evidence>
<evidence type="ECO:0000313" key="12">
    <source>
        <dbReference type="Proteomes" id="UP001161423"/>
    </source>
</evidence>
<keyword evidence="12" id="KW-1185">Reference proteome</keyword>
<dbReference type="EMBL" id="BSND01000005">
    <property type="protein sequence ID" value="GLQ00045.1"/>
    <property type="molecule type" value="Genomic_DNA"/>
</dbReference>
<keyword evidence="6" id="KW-0653">Protein transport</keyword>
<accession>A0ABQ5TVN1</accession>
<feature type="transmembrane region" description="Helical" evidence="8">
    <location>
        <begin position="352"/>
        <end position="375"/>
    </location>
</feature>
<feature type="chain" id="PRO_5046418713" evidence="9">
    <location>
        <begin position="20"/>
        <end position="451"/>
    </location>
</feature>
<evidence type="ECO:0000256" key="9">
    <source>
        <dbReference type="SAM" id="SignalP"/>
    </source>
</evidence>
<keyword evidence="9" id="KW-0732">Signal</keyword>
<keyword evidence="5 8" id="KW-0472">Membrane</keyword>
<dbReference type="RefSeq" id="WP_007146833.1">
    <property type="nucleotide sequence ID" value="NZ_BSND01000005.1"/>
</dbReference>
<protein>
    <submittedName>
        <fullName evidence="11">Biopolymer transporter ExbB</fullName>
    </submittedName>
</protein>